<evidence type="ECO:0000256" key="4">
    <source>
        <dbReference type="ARBA" id="ARBA00022801"/>
    </source>
</evidence>
<dbReference type="Proteomes" id="UP000002033">
    <property type="component" value="Chromosome"/>
</dbReference>
<keyword evidence="3" id="KW-0479">Metal-binding</keyword>
<sequence length="224" mass="24442">MVTIRKMSSLSAPNVTSTDLNAEVFEKLARARLLAEPPVINGTHASGDDDLNPDAGIFSSDVRHAAVLIPIVAHAPLSIILTERTGHLSSHAGQIAFPGGKVETDDASPMAAAVREAREEIALDGSFIEPLGYLPTYRTGTGFIITPSVALVRPGFHLVPDPAEVADIFEVPFQFLMNEANHKIDSRTWRGNERRFYAMPYGERYIWGATAGIIRALYRRLFSA</sequence>
<comment type="cofactor">
    <cofactor evidence="2">
        <name>Mg(2+)</name>
        <dbReference type="ChEBI" id="CHEBI:18420"/>
    </cofactor>
</comment>
<name>D8JSN8_HYPDA</name>
<evidence type="ECO:0000256" key="6">
    <source>
        <dbReference type="ARBA" id="ARBA00023211"/>
    </source>
</evidence>
<evidence type="ECO:0000256" key="1">
    <source>
        <dbReference type="ARBA" id="ARBA00001936"/>
    </source>
</evidence>
<dbReference type="STRING" id="582899.Hden_2536"/>
<comment type="cofactor">
    <cofactor evidence="1">
        <name>Mn(2+)</name>
        <dbReference type="ChEBI" id="CHEBI:29035"/>
    </cofactor>
</comment>
<dbReference type="PROSITE" id="PS51462">
    <property type="entry name" value="NUDIX"/>
    <property type="match status" value="1"/>
</dbReference>
<dbReference type="AlphaFoldDB" id="D8JSN8"/>
<dbReference type="InterPro" id="IPR000086">
    <property type="entry name" value="NUDIX_hydrolase_dom"/>
</dbReference>
<evidence type="ECO:0000313" key="9">
    <source>
        <dbReference type="Proteomes" id="UP000002033"/>
    </source>
</evidence>
<protein>
    <submittedName>
        <fullName evidence="8">NUDIX hydrolase</fullName>
    </submittedName>
</protein>
<dbReference type="InterPro" id="IPR045121">
    <property type="entry name" value="CoAse"/>
</dbReference>
<dbReference type="PANTHER" id="PTHR12992:SF11">
    <property type="entry name" value="MITOCHONDRIAL COENZYME A DIPHOSPHATASE NUDT8"/>
    <property type="match status" value="1"/>
</dbReference>
<accession>D8JSN8</accession>
<evidence type="ECO:0000256" key="2">
    <source>
        <dbReference type="ARBA" id="ARBA00001946"/>
    </source>
</evidence>
<feature type="domain" description="Nudix hydrolase" evidence="7">
    <location>
        <begin position="62"/>
        <end position="197"/>
    </location>
</feature>
<dbReference type="HOGENOM" id="CLU_040940_5_1_5"/>
<keyword evidence="4 8" id="KW-0378">Hydrolase</keyword>
<dbReference type="InterPro" id="IPR015797">
    <property type="entry name" value="NUDIX_hydrolase-like_dom_sf"/>
</dbReference>
<keyword evidence="5" id="KW-0460">Magnesium</keyword>
<keyword evidence="9" id="KW-1185">Reference proteome</keyword>
<dbReference type="GO" id="GO:0046872">
    <property type="term" value="F:metal ion binding"/>
    <property type="evidence" value="ECO:0007669"/>
    <property type="project" value="UniProtKB-KW"/>
</dbReference>
<keyword evidence="6" id="KW-0464">Manganese</keyword>
<evidence type="ECO:0000313" key="8">
    <source>
        <dbReference type="EMBL" id="ADJ24332.1"/>
    </source>
</evidence>
<organism evidence="8 9">
    <name type="scientific">Hyphomicrobium denitrificans (strain ATCC 51888 / DSM 1869 / NCIMB 11706 / TK 0415)</name>
    <dbReference type="NCBI Taxonomy" id="582899"/>
    <lineage>
        <taxon>Bacteria</taxon>
        <taxon>Pseudomonadati</taxon>
        <taxon>Pseudomonadota</taxon>
        <taxon>Alphaproteobacteria</taxon>
        <taxon>Hyphomicrobiales</taxon>
        <taxon>Hyphomicrobiaceae</taxon>
        <taxon>Hyphomicrobium</taxon>
    </lineage>
</organism>
<dbReference type="SUPFAM" id="SSF55811">
    <property type="entry name" value="Nudix"/>
    <property type="match status" value="1"/>
</dbReference>
<dbReference type="KEGG" id="hdn:Hden_2536"/>
<evidence type="ECO:0000256" key="3">
    <source>
        <dbReference type="ARBA" id="ARBA00022723"/>
    </source>
</evidence>
<dbReference type="CDD" id="cd03426">
    <property type="entry name" value="NUDIX_CoAse_Nudt7"/>
    <property type="match status" value="1"/>
</dbReference>
<evidence type="ECO:0000256" key="5">
    <source>
        <dbReference type="ARBA" id="ARBA00022842"/>
    </source>
</evidence>
<dbReference type="PANTHER" id="PTHR12992">
    <property type="entry name" value="NUDIX HYDROLASE"/>
    <property type="match status" value="1"/>
</dbReference>
<gene>
    <name evidence="8" type="ordered locus">Hden_2536</name>
</gene>
<reference evidence="9" key="1">
    <citation type="journal article" date="2011" name="J. Bacteriol.">
        <title>Genome sequences of eight morphologically diverse alphaproteobacteria.</title>
        <authorList>
            <consortium name="US DOE Joint Genome Institute"/>
            <person name="Brown P.J."/>
            <person name="Kysela D.T."/>
            <person name="Buechlein A."/>
            <person name="Hemmerich C."/>
            <person name="Brun Y.V."/>
        </authorList>
    </citation>
    <scope>NUCLEOTIDE SEQUENCE [LARGE SCALE GENOMIC DNA]</scope>
    <source>
        <strain evidence="9">ATCC 51888 / DSM 1869 / NCIB 11706 / TK 0415</strain>
    </source>
</reference>
<dbReference type="eggNOG" id="COG0494">
    <property type="taxonomic scope" value="Bacteria"/>
</dbReference>
<dbReference type="EMBL" id="CP002083">
    <property type="protein sequence ID" value="ADJ24332.1"/>
    <property type="molecule type" value="Genomic_DNA"/>
</dbReference>
<evidence type="ECO:0000259" key="7">
    <source>
        <dbReference type="PROSITE" id="PS51462"/>
    </source>
</evidence>
<dbReference type="NCBIfam" id="NF007980">
    <property type="entry name" value="PRK10707.1"/>
    <property type="match status" value="1"/>
</dbReference>
<dbReference type="Pfam" id="PF00293">
    <property type="entry name" value="NUDIX"/>
    <property type="match status" value="1"/>
</dbReference>
<dbReference type="GO" id="GO:0010945">
    <property type="term" value="F:coenzyme A diphosphatase activity"/>
    <property type="evidence" value="ECO:0007669"/>
    <property type="project" value="InterPro"/>
</dbReference>
<dbReference type="Gene3D" id="3.90.79.10">
    <property type="entry name" value="Nucleoside Triphosphate Pyrophosphohydrolase"/>
    <property type="match status" value="1"/>
</dbReference>
<proteinExistence type="predicted"/>